<evidence type="ECO:0000259" key="9">
    <source>
        <dbReference type="PROSITE" id="PS50850"/>
    </source>
</evidence>
<evidence type="ECO:0000256" key="5">
    <source>
        <dbReference type="ARBA" id="ARBA00022989"/>
    </source>
</evidence>
<dbReference type="InterPro" id="IPR044775">
    <property type="entry name" value="MFS_ERD6/Tret1-like"/>
</dbReference>
<dbReference type="Pfam" id="PF00083">
    <property type="entry name" value="Sugar_tr"/>
    <property type="match status" value="1"/>
</dbReference>
<feature type="transmembrane region" description="Helical" evidence="8">
    <location>
        <begin position="180"/>
        <end position="201"/>
    </location>
</feature>
<evidence type="ECO:0000256" key="8">
    <source>
        <dbReference type="SAM" id="Phobius"/>
    </source>
</evidence>
<dbReference type="NCBIfam" id="TIGR00879">
    <property type="entry name" value="SP"/>
    <property type="match status" value="1"/>
</dbReference>
<dbReference type="GO" id="GO:0051119">
    <property type="term" value="F:sugar transmembrane transporter activity"/>
    <property type="evidence" value="ECO:0007669"/>
    <property type="project" value="InterPro"/>
</dbReference>
<dbReference type="InterPro" id="IPR020846">
    <property type="entry name" value="MFS_dom"/>
</dbReference>
<evidence type="ECO:0000256" key="6">
    <source>
        <dbReference type="ARBA" id="ARBA00023136"/>
    </source>
</evidence>
<dbReference type="PROSITE" id="PS50850">
    <property type="entry name" value="MFS"/>
    <property type="match status" value="1"/>
</dbReference>
<evidence type="ECO:0000256" key="4">
    <source>
        <dbReference type="ARBA" id="ARBA00022692"/>
    </source>
</evidence>
<dbReference type="PANTHER" id="PTHR48021:SF1">
    <property type="entry name" value="GH07001P-RELATED"/>
    <property type="match status" value="1"/>
</dbReference>
<proteinExistence type="evidence at transcript level"/>
<dbReference type="EMBL" id="EF085048">
    <property type="protein sequence ID" value="ABK24356.1"/>
    <property type="molecule type" value="mRNA"/>
</dbReference>
<evidence type="ECO:0000256" key="1">
    <source>
        <dbReference type="ARBA" id="ARBA00004141"/>
    </source>
</evidence>
<feature type="transmembrane region" description="Helical" evidence="8">
    <location>
        <begin position="145"/>
        <end position="168"/>
    </location>
</feature>
<feature type="transmembrane region" description="Helical" evidence="8">
    <location>
        <begin position="285"/>
        <end position="310"/>
    </location>
</feature>
<dbReference type="InterPro" id="IPR036259">
    <property type="entry name" value="MFS_trans_sf"/>
</dbReference>
<protein>
    <recommendedName>
        <fullName evidence="9">Major facilitator superfamily (MFS) profile domain-containing protein</fullName>
    </recommendedName>
</protein>
<feature type="transmembrane region" description="Helical" evidence="8">
    <location>
        <begin position="385"/>
        <end position="411"/>
    </location>
</feature>
<comment type="similarity">
    <text evidence="2 7">Belongs to the major facilitator superfamily. Sugar transporter (TC 2.A.1.1) family.</text>
</comment>
<evidence type="ECO:0000256" key="3">
    <source>
        <dbReference type="ARBA" id="ARBA00022597"/>
    </source>
</evidence>
<dbReference type="InterPro" id="IPR050549">
    <property type="entry name" value="MFS_Trehalose_Transporter"/>
</dbReference>
<dbReference type="SUPFAM" id="SSF103473">
    <property type="entry name" value="MFS general substrate transporter"/>
    <property type="match status" value="1"/>
</dbReference>
<dbReference type="GO" id="GO:0016020">
    <property type="term" value="C:membrane"/>
    <property type="evidence" value="ECO:0007669"/>
    <property type="project" value="UniProtKB-SubCell"/>
</dbReference>
<dbReference type="InterPro" id="IPR003663">
    <property type="entry name" value="Sugar/inositol_transpt"/>
</dbReference>
<name>A9NUP5_PICSI</name>
<dbReference type="PROSITE" id="PS00216">
    <property type="entry name" value="SUGAR_TRANSPORT_1"/>
    <property type="match status" value="2"/>
</dbReference>
<reference evidence="10" key="1">
    <citation type="journal article" date="2008" name="BMC Genomics">
        <title>A conifer genomics resource of 200,000 spruce (Picea spp.) ESTs and 6,464 high-quality, sequence-finished full-length cDNAs for Sitka spruce (Picea sitchensis).</title>
        <authorList>
            <person name="Ralph S.G."/>
            <person name="Chun H.J."/>
            <person name="Kolosova N."/>
            <person name="Cooper D."/>
            <person name="Oddy C."/>
            <person name="Ritland C.E."/>
            <person name="Kirkpatrick R."/>
            <person name="Moore R."/>
            <person name="Barber S."/>
            <person name="Holt R.A."/>
            <person name="Jones S.J."/>
            <person name="Marra M.A."/>
            <person name="Douglas C.J."/>
            <person name="Ritland K."/>
            <person name="Bohlmann J."/>
        </authorList>
    </citation>
    <scope>NUCLEOTIDE SEQUENCE</scope>
    <source>
        <tissue evidence="10">Green portion of the leader tissue</tissue>
    </source>
</reference>
<dbReference type="InterPro" id="IPR005828">
    <property type="entry name" value="MFS_sugar_transport-like"/>
</dbReference>
<keyword evidence="6 8" id="KW-0472">Membrane</keyword>
<sequence length="489" mass="52675">MSFNENLETGTRDLRRPLLHKGSWYSSSSRSVIERGGSSQIVPEAPKESAVIVVFCTLIVALGPLQYGFTNGYSSPTEDGIMSDLSLTISQFSLFGSLSNVGAMIGALVSGIMADYIGRKGALLVASIPNILGWFAISFAKSSLFLYIGRLLTGFGVGVISFTVPVYIAEIAPKHLRGSLGTINMLSITIGIFIAYLLGIFISWRHLALAGVVPCSLLVLGLFVIPEAPRWLAKIGKDSDFEASLQTLRGFDSDVSLEAFEIRSAMEANNQEDRIRLSELCQRRYAFPFTIGIGLLVLQQLTGVSGVMFYNSSIFEAAGITSANAASLGLAVVQVVMTGFIAWLMDKAGRRLLLMISSAGMAISLVLIAFAFYMKIHISAASHIASILALIGLLAYIIAFSLGMGAIPWIIMSEILPTNVKGIAGSVATLANWALSWAVTMTINLLLEWSSVGTFSLYALFTVFTFIFVVLCVPETKGKTLEEIEASYR</sequence>
<feature type="transmembrane region" description="Helical" evidence="8">
    <location>
        <begin position="455"/>
        <end position="473"/>
    </location>
</feature>
<feature type="transmembrane region" description="Helical" evidence="8">
    <location>
        <begin position="352"/>
        <end position="373"/>
    </location>
</feature>
<feature type="transmembrane region" description="Helical" evidence="8">
    <location>
        <begin position="322"/>
        <end position="345"/>
    </location>
</feature>
<keyword evidence="7" id="KW-0813">Transport</keyword>
<comment type="subcellular location">
    <subcellularLocation>
        <location evidence="1">Membrane</location>
        <topology evidence="1">Multi-pass membrane protein</topology>
    </subcellularLocation>
</comment>
<dbReference type="InterPro" id="IPR005829">
    <property type="entry name" value="Sugar_transporter_CS"/>
</dbReference>
<keyword evidence="5 8" id="KW-1133">Transmembrane helix</keyword>
<dbReference type="PRINTS" id="PR00171">
    <property type="entry name" value="SUGRTRNSPORT"/>
</dbReference>
<evidence type="ECO:0000256" key="2">
    <source>
        <dbReference type="ARBA" id="ARBA00010992"/>
    </source>
</evidence>
<feature type="transmembrane region" description="Helical" evidence="8">
    <location>
        <begin position="50"/>
        <end position="69"/>
    </location>
</feature>
<dbReference type="PANTHER" id="PTHR48021">
    <property type="match status" value="1"/>
</dbReference>
<feature type="domain" description="Major facilitator superfamily (MFS) profile" evidence="9">
    <location>
        <begin position="56"/>
        <end position="477"/>
    </location>
</feature>
<keyword evidence="4 8" id="KW-0812">Transmembrane</keyword>
<feature type="transmembrane region" description="Helical" evidence="8">
    <location>
        <begin position="89"/>
        <end position="109"/>
    </location>
</feature>
<accession>A9NUP5</accession>
<dbReference type="FunFam" id="1.20.1250.20:FF:000043">
    <property type="entry name" value="sugar transporter ERD6-like 6"/>
    <property type="match status" value="1"/>
</dbReference>
<feature type="transmembrane region" description="Helical" evidence="8">
    <location>
        <begin position="121"/>
        <end position="139"/>
    </location>
</feature>
<dbReference type="Gene3D" id="1.20.1250.20">
    <property type="entry name" value="MFS general substrate transporter like domains"/>
    <property type="match status" value="1"/>
</dbReference>
<evidence type="ECO:0000313" key="10">
    <source>
        <dbReference type="EMBL" id="ABK24356.1"/>
    </source>
</evidence>
<evidence type="ECO:0000256" key="7">
    <source>
        <dbReference type="RuleBase" id="RU003346"/>
    </source>
</evidence>
<dbReference type="CDD" id="cd17358">
    <property type="entry name" value="MFS_GLUT6_8_Class3_like"/>
    <property type="match status" value="1"/>
</dbReference>
<feature type="transmembrane region" description="Helical" evidence="8">
    <location>
        <begin position="207"/>
        <end position="225"/>
    </location>
</feature>
<feature type="transmembrane region" description="Helical" evidence="8">
    <location>
        <begin position="423"/>
        <end position="443"/>
    </location>
</feature>
<keyword evidence="3" id="KW-0762">Sugar transport</keyword>
<dbReference type="PROSITE" id="PS00217">
    <property type="entry name" value="SUGAR_TRANSPORT_2"/>
    <property type="match status" value="1"/>
</dbReference>
<organism evidence="10">
    <name type="scientific">Picea sitchensis</name>
    <name type="common">Sitka spruce</name>
    <name type="synonym">Pinus sitchensis</name>
    <dbReference type="NCBI Taxonomy" id="3332"/>
    <lineage>
        <taxon>Eukaryota</taxon>
        <taxon>Viridiplantae</taxon>
        <taxon>Streptophyta</taxon>
        <taxon>Embryophyta</taxon>
        <taxon>Tracheophyta</taxon>
        <taxon>Spermatophyta</taxon>
        <taxon>Pinopsida</taxon>
        <taxon>Pinidae</taxon>
        <taxon>Conifers I</taxon>
        <taxon>Pinales</taxon>
        <taxon>Pinaceae</taxon>
        <taxon>Picea</taxon>
    </lineage>
</organism>
<dbReference type="AlphaFoldDB" id="A9NUP5"/>